<evidence type="ECO:0000256" key="9">
    <source>
        <dbReference type="RuleBase" id="RU363035"/>
    </source>
</evidence>
<organism evidence="14 15">
    <name type="scientific">Pseudo-nitzschia multistriata</name>
    <dbReference type="NCBI Taxonomy" id="183589"/>
    <lineage>
        <taxon>Eukaryota</taxon>
        <taxon>Sar</taxon>
        <taxon>Stramenopiles</taxon>
        <taxon>Ochrophyta</taxon>
        <taxon>Bacillariophyta</taxon>
        <taxon>Bacillariophyceae</taxon>
        <taxon>Bacillariophycidae</taxon>
        <taxon>Bacillariales</taxon>
        <taxon>Bacillariaceae</taxon>
        <taxon>Pseudo-nitzschia</taxon>
    </lineage>
</organism>
<evidence type="ECO:0000256" key="10">
    <source>
        <dbReference type="SAM" id="MobiDB-lite"/>
    </source>
</evidence>
<dbReference type="InterPro" id="IPR001412">
    <property type="entry name" value="aa-tRNA-synth_I_CS"/>
</dbReference>
<evidence type="ECO:0000256" key="6">
    <source>
        <dbReference type="ARBA" id="ARBA00022917"/>
    </source>
</evidence>
<accession>A0A448YV25</accession>
<dbReference type="Proteomes" id="UP000291116">
    <property type="component" value="Unassembled WGS sequence"/>
</dbReference>
<dbReference type="InterPro" id="IPR004493">
    <property type="entry name" value="Leu-tRNA-synth_Ia_arc/euk"/>
</dbReference>
<feature type="region of interest" description="Disordered" evidence="10">
    <location>
        <begin position="1"/>
        <end position="38"/>
    </location>
</feature>
<feature type="domain" description="Methionyl/Valyl/Leucyl/Isoleucyl-tRNA synthetase anticodon-binding" evidence="12">
    <location>
        <begin position="875"/>
        <end position="999"/>
    </location>
</feature>
<dbReference type="SUPFAM" id="SSF50677">
    <property type="entry name" value="ValRS/IleRS/LeuRS editing domain"/>
    <property type="match status" value="1"/>
</dbReference>
<dbReference type="FunFam" id="3.90.740.10:FF:000001">
    <property type="entry name" value="Leucine--tRNA ligase, cytoplasmic"/>
    <property type="match status" value="1"/>
</dbReference>
<dbReference type="PROSITE" id="PS00178">
    <property type="entry name" value="AA_TRNA_LIGASE_I"/>
    <property type="match status" value="1"/>
</dbReference>
<dbReference type="GO" id="GO:0004823">
    <property type="term" value="F:leucine-tRNA ligase activity"/>
    <property type="evidence" value="ECO:0007669"/>
    <property type="project" value="UniProtKB-EC"/>
</dbReference>
<dbReference type="Gene3D" id="1.10.730.10">
    <property type="entry name" value="Isoleucyl-tRNA Synthetase, Domain 1"/>
    <property type="match status" value="1"/>
</dbReference>
<dbReference type="InterPro" id="IPR009080">
    <property type="entry name" value="tRNAsynth_Ia_anticodon-bd"/>
</dbReference>
<reference evidence="14 15" key="1">
    <citation type="submission" date="2019-01" db="EMBL/GenBank/DDBJ databases">
        <authorList>
            <person name="Ferrante I. M."/>
        </authorList>
    </citation>
    <scope>NUCLEOTIDE SEQUENCE [LARGE SCALE GENOMIC DNA]</scope>
    <source>
        <strain evidence="14 15">B856</strain>
    </source>
</reference>
<dbReference type="GO" id="GO:0005524">
    <property type="term" value="F:ATP binding"/>
    <property type="evidence" value="ECO:0007669"/>
    <property type="project" value="UniProtKB-KW"/>
</dbReference>
<keyword evidence="3 9" id="KW-0436">Ligase</keyword>
<dbReference type="GO" id="GO:0006429">
    <property type="term" value="P:leucyl-tRNA aminoacylation"/>
    <property type="evidence" value="ECO:0007669"/>
    <property type="project" value="InterPro"/>
</dbReference>
<evidence type="ECO:0000256" key="4">
    <source>
        <dbReference type="ARBA" id="ARBA00022741"/>
    </source>
</evidence>
<dbReference type="AlphaFoldDB" id="A0A448YV25"/>
<dbReference type="SUPFAM" id="SSF52374">
    <property type="entry name" value="Nucleotidylyl transferase"/>
    <property type="match status" value="1"/>
</dbReference>
<keyword evidence="15" id="KW-1185">Reference proteome</keyword>
<evidence type="ECO:0000259" key="13">
    <source>
        <dbReference type="Pfam" id="PF24810"/>
    </source>
</evidence>
<evidence type="ECO:0000259" key="11">
    <source>
        <dbReference type="Pfam" id="PF00133"/>
    </source>
</evidence>
<protein>
    <recommendedName>
        <fullName evidence="2">leucine--tRNA ligase</fullName>
        <ecNumber evidence="2">6.1.1.4</ecNumber>
    </recommendedName>
    <alternativeName>
        <fullName evidence="8">Leucyl-tRNA synthetase</fullName>
    </alternativeName>
</protein>
<dbReference type="EMBL" id="CAACVS010000005">
    <property type="protein sequence ID" value="VEU33642.1"/>
    <property type="molecule type" value="Genomic_DNA"/>
</dbReference>
<dbReference type="OrthoDB" id="10249672at2759"/>
<keyword evidence="6 9" id="KW-0648">Protein biosynthesis</keyword>
<dbReference type="SUPFAM" id="SSF47323">
    <property type="entry name" value="Anticodon-binding domain of a subclass of class I aminoacyl-tRNA synthetases"/>
    <property type="match status" value="1"/>
</dbReference>
<evidence type="ECO:0000256" key="1">
    <source>
        <dbReference type="ARBA" id="ARBA00005594"/>
    </source>
</evidence>
<dbReference type="NCBIfam" id="TIGR00395">
    <property type="entry name" value="leuS_arch"/>
    <property type="match status" value="1"/>
</dbReference>
<dbReference type="EC" id="6.1.1.4" evidence="2"/>
<feature type="domain" description="Aminoacyl-tRNA synthetase class Ia" evidence="11">
    <location>
        <begin position="73"/>
        <end position="156"/>
    </location>
</feature>
<evidence type="ECO:0000256" key="8">
    <source>
        <dbReference type="ARBA" id="ARBA00030520"/>
    </source>
</evidence>
<evidence type="ECO:0000259" key="12">
    <source>
        <dbReference type="Pfam" id="PF08264"/>
    </source>
</evidence>
<evidence type="ECO:0000313" key="14">
    <source>
        <dbReference type="EMBL" id="VEU33642.1"/>
    </source>
</evidence>
<sequence length="1137" mass="127580">MTNDRSTKVSIDNISQKGATGSPTNLKRTHSAMTNPDAATEATKAMENLTVGGPTAPKGTAKRDALRANEIAVQQKWDAEGTFEGNPEYNEDGSQKESFMVTFPYPYSNGHLHIGHAFSLTKAIFRAQYERHMGKNVLFPFAFHCTGMPIQAAANKLKAEIASFGVPPQFPEDDPEVRKKMEADMAQAAAAKAAAAAPDAKAKGGKTKLVQKTGKGIVRQWNILAKMVPVEEIPQFVDPYHWLKYFPPIGVEHLRNFGAGVDWRRAFITTAVNPYYDAFIRWQFETLRKKEKILFGKRNNVYSLVDGQVCADHDRSEGEGVGPQEYVLIKLQVLPVEEEGPRHAKMAKLLETVGDKKVYMVPATLRPETMYGQTNCFVLPDGEYGAYTVDATDEIFIMSPRSARGLSCQVFKDNVGYTKEFGKIECLETFKGDELLGLPLKPPLAKYEKVYTLPLLTISMFKGTGVVTSVPSDAPDDYVSLKALQDKPDFRAKYGITDEMVLPYDIVPIISIEGYGDASAEFMCKKLKIKSPNDKAKLTLAKDETYLKGFTIGVMSYGPHAGKKVSEAKPIIRDEMIAAGQACLYFEPESRVVSRTNDECVVAATDQWYLAYGEESWSEAVKKHVLGDSFNAYDTNALGRYEYTIGWLKEWACTRQFGLGTYLPWDTTWVIESLSDSTIYMAYYTIANHLQGLNNLNGEPGKSPSQIDPKDLSAEVFDYIYLNKDYPEGCSIAEEKLKSMRDEFRYWYPMTLRVSAKDLIPNHLTMALFNHAAIWDEEPEIWPKGYYCNGHVLVDAEKMSKSKGNFLMMNETVEKYSADATRFACADAGDSLDDANFSRETADSAIVSLSNEETWIVETLESSDLRSGADLNFMDKILINDTDRLITACGDAFAAMQFREGLQKGWFEMLLARNDYRSWCSDSSLPMHKAVISKWIEALIILICPICPHWSESLWTKIGKDGAAVKAPWPVADAEDKLLTRQAKFLRDSLKKFRGNVGKAKKGWTSASIVVTDSYPDWKENVLRFMQEQYSDENGFPTTFMKDMKKWCGQNVSDKKMIKDVMQFGSFVKAESNEVGRVAMDLKLPFDQHAILEASLTYLRSQLNLPDLDILDLKKAEDIPERIAGMVSPGRPHMWIR</sequence>
<keyword evidence="4 9" id="KW-0547">Nucleotide-binding</keyword>
<comment type="similarity">
    <text evidence="1 9">Belongs to the class-I aminoacyl-tRNA synthetase family.</text>
</comment>
<dbReference type="Pfam" id="PF00133">
    <property type="entry name" value="tRNA-synt_1"/>
    <property type="match status" value="2"/>
</dbReference>
<dbReference type="InterPro" id="IPR014729">
    <property type="entry name" value="Rossmann-like_a/b/a_fold"/>
</dbReference>
<proteinExistence type="inferred from homology"/>
<evidence type="ECO:0000313" key="15">
    <source>
        <dbReference type="Proteomes" id="UP000291116"/>
    </source>
</evidence>
<dbReference type="Gene3D" id="3.90.740.10">
    <property type="entry name" value="Valyl/Leucyl/Isoleucyl-tRNA synthetase, editing domain"/>
    <property type="match status" value="1"/>
</dbReference>
<dbReference type="Pfam" id="PF08264">
    <property type="entry name" value="Anticodon_1"/>
    <property type="match status" value="1"/>
</dbReference>
<evidence type="ECO:0000256" key="2">
    <source>
        <dbReference type="ARBA" id="ARBA00013164"/>
    </source>
</evidence>
<name>A0A448YV25_9STRA</name>
<dbReference type="InterPro" id="IPR002300">
    <property type="entry name" value="aa-tRNA-synth_Ia"/>
</dbReference>
<feature type="domain" description="Leucine--tRNA ligase RagD-binding" evidence="13">
    <location>
        <begin position="1011"/>
        <end position="1084"/>
    </location>
</feature>
<dbReference type="GO" id="GO:0002161">
    <property type="term" value="F:aminoacyl-tRNA deacylase activity"/>
    <property type="evidence" value="ECO:0007669"/>
    <property type="project" value="InterPro"/>
</dbReference>
<gene>
    <name evidence="14" type="ORF">PSNMU_V1.4_AUG-EV-PASAV3_0003310</name>
</gene>
<dbReference type="PANTHER" id="PTHR45794:SF1">
    <property type="entry name" value="LEUCINE--TRNA LIGASE, CYTOPLASMIC"/>
    <property type="match status" value="1"/>
</dbReference>
<keyword evidence="5 9" id="KW-0067">ATP-binding</keyword>
<dbReference type="InterPro" id="IPR055416">
    <property type="entry name" value="RBD_LARS1"/>
</dbReference>
<dbReference type="PANTHER" id="PTHR45794">
    <property type="entry name" value="LEUCYL-TRNA SYNTHETASE"/>
    <property type="match status" value="1"/>
</dbReference>
<feature type="domain" description="Aminoacyl-tRNA synthetase class Ia" evidence="11">
    <location>
        <begin position="252"/>
        <end position="837"/>
    </location>
</feature>
<feature type="compositionally biased region" description="Polar residues" evidence="10">
    <location>
        <begin position="1"/>
        <end position="34"/>
    </location>
</feature>
<dbReference type="Gene3D" id="3.40.50.620">
    <property type="entry name" value="HUPs"/>
    <property type="match status" value="1"/>
</dbReference>
<keyword evidence="7 9" id="KW-0030">Aminoacyl-tRNA synthetase</keyword>
<dbReference type="InterPro" id="IPR009008">
    <property type="entry name" value="Val/Leu/Ile-tRNA-synth_edit"/>
</dbReference>
<evidence type="ECO:0000256" key="7">
    <source>
        <dbReference type="ARBA" id="ARBA00023146"/>
    </source>
</evidence>
<evidence type="ECO:0000256" key="3">
    <source>
        <dbReference type="ARBA" id="ARBA00022598"/>
    </source>
</evidence>
<dbReference type="InterPro" id="IPR013155">
    <property type="entry name" value="M/V/L/I-tRNA-synth_anticd-bd"/>
</dbReference>
<dbReference type="Pfam" id="PF24810">
    <property type="entry name" value="RBD_LARS1"/>
    <property type="match status" value="1"/>
</dbReference>
<evidence type="ECO:0000256" key="5">
    <source>
        <dbReference type="ARBA" id="ARBA00022840"/>
    </source>
</evidence>